<evidence type="ECO:0000313" key="2">
    <source>
        <dbReference type="Proteomes" id="UP000295292"/>
    </source>
</evidence>
<reference evidence="1 2" key="1">
    <citation type="submission" date="2019-03" db="EMBL/GenBank/DDBJ databases">
        <title>Genomic Encyclopedia of Archaeal and Bacterial Type Strains, Phase II (KMG-II): from individual species to whole genera.</title>
        <authorList>
            <person name="Goeker M."/>
        </authorList>
    </citation>
    <scope>NUCLEOTIDE SEQUENCE [LARGE SCALE GENOMIC DNA]</scope>
    <source>
        <strain evidence="1 2">DSM 28353</strain>
    </source>
</reference>
<comment type="caution">
    <text evidence="1">The sequence shown here is derived from an EMBL/GenBank/DDBJ whole genome shotgun (WGS) entry which is preliminary data.</text>
</comment>
<dbReference type="AlphaFoldDB" id="A0A4R6WIG3"/>
<dbReference type="EMBL" id="SNYV01000011">
    <property type="protein sequence ID" value="TDQ79954.1"/>
    <property type="molecule type" value="Genomic_DNA"/>
</dbReference>
<dbReference type="Proteomes" id="UP000295292">
    <property type="component" value="Unassembled WGS sequence"/>
</dbReference>
<dbReference type="RefSeq" id="WP_133583709.1">
    <property type="nucleotide sequence ID" value="NZ_SNYV01000011.1"/>
</dbReference>
<evidence type="ECO:0000313" key="1">
    <source>
        <dbReference type="EMBL" id="TDQ79954.1"/>
    </source>
</evidence>
<gene>
    <name evidence="1" type="ORF">CLV99_1408</name>
</gene>
<accession>A0A4R6WIG3</accession>
<proteinExistence type="predicted"/>
<protein>
    <submittedName>
        <fullName evidence="1">Uncharacterized protein</fullName>
    </submittedName>
</protein>
<keyword evidence="2" id="KW-1185">Reference proteome</keyword>
<dbReference type="OrthoDB" id="677920at2"/>
<name>A0A4R6WIG3_9SPHI</name>
<organism evidence="1 2">
    <name type="scientific">Sphingobacterium yanglingense</name>
    <dbReference type="NCBI Taxonomy" id="1437280"/>
    <lineage>
        <taxon>Bacteria</taxon>
        <taxon>Pseudomonadati</taxon>
        <taxon>Bacteroidota</taxon>
        <taxon>Sphingobacteriia</taxon>
        <taxon>Sphingobacteriales</taxon>
        <taxon>Sphingobacteriaceae</taxon>
        <taxon>Sphingobacterium</taxon>
    </lineage>
</organism>
<sequence>MEKLIFETNIRTPQSAQKVQDALQRIAKIRHWKIDFDSIYNLLIIEGIRLDHIEIVSSLATHGIEASRLYEE</sequence>